<dbReference type="SUPFAM" id="SSF55781">
    <property type="entry name" value="GAF domain-like"/>
    <property type="match status" value="1"/>
</dbReference>
<name>A0A4R4ZA00_9ACTN</name>
<dbReference type="InterPro" id="IPR003018">
    <property type="entry name" value="GAF"/>
</dbReference>
<sequence length="117" mass="12931">MQEGLRQIQHLHDRMARLLEAVLAISSELELNAALRTIVEVSADLVDARYGALGVLSEEGQFADLFTCGVSQEVYDAVGRMPTAHGLLAELVEHPRPLRVEDVQAHPSFREFPPGTR</sequence>
<evidence type="ECO:0000259" key="1">
    <source>
        <dbReference type="Pfam" id="PF01590"/>
    </source>
</evidence>
<keyword evidence="3" id="KW-1185">Reference proteome</keyword>
<dbReference type="InterPro" id="IPR029016">
    <property type="entry name" value="GAF-like_dom_sf"/>
</dbReference>
<organism evidence="2 3">
    <name type="scientific">Nonomuraea terrae</name>
    <dbReference type="NCBI Taxonomy" id="2530383"/>
    <lineage>
        <taxon>Bacteria</taxon>
        <taxon>Bacillati</taxon>
        <taxon>Actinomycetota</taxon>
        <taxon>Actinomycetes</taxon>
        <taxon>Streptosporangiales</taxon>
        <taxon>Streptosporangiaceae</taxon>
        <taxon>Nonomuraea</taxon>
    </lineage>
</organism>
<accession>A0A4R4ZA00</accession>
<evidence type="ECO:0000313" key="2">
    <source>
        <dbReference type="EMBL" id="TDD54124.1"/>
    </source>
</evidence>
<gene>
    <name evidence="2" type="ORF">E1286_06405</name>
</gene>
<dbReference type="Pfam" id="PF01590">
    <property type="entry name" value="GAF"/>
    <property type="match status" value="1"/>
</dbReference>
<evidence type="ECO:0000313" key="3">
    <source>
        <dbReference type="Proteomes" id="UP000295302"/>
    </source>
</evidence>
<dbReference type="OrthoDB" id="5241249at2"/>
<protein>
    <recommendedName>
        <fullName evidence="1">GAF domain-containing protein</fullName>
    </recommendedName>
</protein>
<dbReference type="Gene3D" id="3.30.450.40">
    <property type="match status" value="1"/>
</dbReference>
<feature type="domain" description="GAF" evidence="1">
    <location>
        <begin position="31"/>
        <end position="111"/>
    </location>
</feature>
<dbReference type="EMBL" id="SMKQ01000010">
    <property type="protein sequence ID" value="TDD54124.1"/>
    <property type="molecule type" value="Genomic_DNA"/>
</dbReference>
<dbReference type="Proteomes" id="UP000295302">
    <property type="component" value="Unassembled WGS sequence"/>
</dbReference>
<reference evidence="2 3" key="1">
    <citation type="submission" date="2019-03" db="EMBL/GenBank/DDBJ databases">
        <title>Draft genome sequences of novel Actinobacteria.</title>
        <authorList>
            <person name="Sahin N."/>
            <person name="Ay H."/>
            <person name="Saygin H."/>
        </authorList>
    </citation>
    <scope>NUCLEOTIDE SEQUENCE [LARGE SCALE GENOMIC DNA]</scope>
    <source>
        <strain evidence="2 3">CH32</strain>
    </source>
</reference>
<comment type="caution">
    <text evidence="2">The sequence shown here is derived from an EMBL/GenBank/DDBJ whole genome shotgun (WGS) entry which is preliminary data.</text>
</comment>
<dbReference type="AlphaFoldDB" id="A0A4R4ZA00"/>
<proteinExistence type="predicted"/>